<organism evidence="7 8">
    <name type="scientific">Citricoccus parietis</name>
    <dbReference type="NCBI Taxonomy" id="592307"/>
    <lineage>
        <taxon>Bacteria</taxon>
        <taxon>Bacillati</taxon>
        <taxon>Actinomycetota</taxon>
        <taxon>Actinomycetes</taxon>
        <taxon>Micrococcales</taxon>
        <taxon>Micrococcaceae</taxon>
        <taxon>Citricoccus</taxon>
    </lineage>
</organism>
<name>A0ABV5G3E2_9MICC</name>
<dbReference type="EMBL" id="JBHMFI010000001">
    <property type="protein sequence ID" value="MFB9073446.1"/>
    <property type="molecule type" value="Genomic_DNA"/>
</dbReference>
<sequence length="285" mass="31183">MDEDGIATVWFHRPGRGNSWTNRMHAEYRWIMETLDRDPAVRVVVVTGTGNQFCVGADAKALSFYTTSEDDYSESVAVGREASPGSGVNPEFETDLIWHWGLRVPVIAAINGACAGIAAALVSFCDLRFAAEGAKYTISTPRLGLPAEYGLSWVLPRIVGTTHAADILFTGRVILPEELLAMGYLNGVYPAGDEFLENVYTTARMIARQVSPASVTSAKRQMYADLLHHHPGRSIDDSKGLIGGFMKSPDFQEGVKALQEKRSPRFPDPQLPPRTEADNRDPSLA</sequence>
<keyword evidence="8" id="KW-1185">Reference proteome</keyword>
<dbReference type="Gene3D" id="1.10.12.10">
    <property type="entry name" value="Lyase 2-enoyl-coa Hydratase, Chain A, domain 2"/>
    <property type="match status" value="1"/>
</dbReference>
<dbReference type="Gene3D" id="3.90.226.10">
    <property type="entry name" value="2-enoyl-CoA Hydratase, Chain A, domain 1"/>
    <property type="match status" value="1"/>
</dbReference>
<evidence type="ECO:0000256" key="1">
    <source>
        <dbReference type="ARBA" id="ARBA00005005"/>
    </source>
</evidence>
<keyword evidence="3" id="KW-0276">Fatty acid metabolism</keyword>
<evidence type="ECO:0000256" key="4">
    <source>
        <dbReference type="ARBA" id="ARBA00023098"/>
    </source>
</evidence>
<dbReference type="InterPro" id="IPR014748">
    <property type="entry name" value="Enoyl-CoA_hydra_C"/>
</dbReference>
<comment type="pathway">
    <text evidence="1">Lipid metabolism; fatty acid beta-oxidation.</text>
</comment>
<proteinExistence type="inferred from homology"/>
<keyword evidence="4" id="KW-0443">Lipid metabolism</keyword>
<reference evidence="7 8" key="1">
    <citation type="submission" date="2024-09" db="EMBL/GenBank/DDBJ databases">
        <authorList>
            <person name="Sun Q."/>
            <person name="Mori K."/>
        </authorList>
    </citation>
    <scope>NUCLEOTIDE SEQUENCE [LARGE SCALE GENOMIC DNA]</scope>
    <source>
        <strain evidence="7 8">CCM 7609</strain>
    </source>
</reference>
<dbReference type="InterPro" id="IPR029045">
    <property type="entry name" value="ClpP/crotonase-like_dom_sf"/>
</dbReference>
<dbReference type="Pfam" id="PF00378">
    <property type="entry name" value="ECH_1"/>
    <property type="match status" value="1"/>
</dbReference>
<dbReference type="InterPro" id="IPR001753">
    <property type="entry name" value="Enoyl-CoA_hydra/iso"/>
</dbReference>
<evidence type="ECO:0000256" key="2">
    <source>
        <dbReference type="ARBA" id="ARBA00005254"/>
    </source>
</evidence>
<dbReference type="CDD" id="cd06558">
    <property type="entry name" value="crotonase-like"/>
    <property type="match status" value="1"/>
</dbReference>
<evidence type="ECO:0000256" key="3">
    <source>
        <dbReference type="ARBA" id="ARBA00022832"/>
    </source>
</evidence>
<dbReference type="PANTHER" id="PTHR43149:SF1">
    <property type="entry name" value="DELTA(3,5)-DELTA(2,4)-DIENOYL-COA ISOMERASE, MITOCHONDRIAL"/>
    <property type="match status" value="1"/>
</dbReference>
<protein>
    <submittedName>
        <fullName evidence="7">Enoyl-CoA hydratase-related protein</fullName>
    </submittedName>
</protein>
<evidence type="ECO:0000256" key="6">
    <source>
        <dbReference type="SAM" id="MobiDB-lite"/>
    </source>
</evidence>
<dbReference type="PANTHER" id="PTHR43149">
    <property type="entry name" value="ENOYL-COA HYDRATASE"/>
    <property type="match status" value="1"/>
</dbReference>
<comment type="similarity">
    <text evidence="2">Belongs to the enoyl-CoA hydratase/isomerase family.</text>
</comment>
<comment type="caution">
    <text evidence="7">The sequence shown here is derived from an EMBL/GenBank/DDBJ whole genome shotgun (WGS) entry which is preliminary data.</text>
</comment>
<accession>A0ABV5G3E2</accession>
<dbReference type="SUPFAM" id="SSF52096">
    <property type="entry name" value="ClpP/crotonase"/>
    <property type="match status" value="1"/>
</dbReference>
<gene>
    <name evidence="7" type="ORF">ACFFX0_20495</name>
</gene>
<feature type="compositionally biased region" description="Basic and acidic residues" evidence="6">
    <location>
        <begin position="275"/>
        <end position="285"/>
    </location>
</feature>
<feature type="region of interest" description="Disordered" evidence="6">
    <location>
        <begin position="260"/>
        <end position="285"/>
    </location>
</feature>
<evidence type="ECO:0000313" key="7">
    <source>
        <dbReference type="EMBL" id="MFB9073446.1"/>
    </source>
</evidence>
<evidence type="ECO:0000313" key="8">
    <source>
        <dbReference type="Proteomes" id="UP001589575"/>
    </source>
</evidence>
<dbReference type="InterPro" id="IPR045002">
    <property type="entry name" value="Ech1-like"/>
</dbReference>
<dbReference type="Proteomes" id="UP001589575">
    <property type="component" value="Unassembled WGS sequence"/>
</dbReference>
<evidence type="ECO:0000256" key="5">
    <source>
        <dbReference type="ARBA" id="ARBA00023235"/>
    </source>
</evidence>
<keyword evidence="5" id="KW-0413">Isomerase</keyword>